<dbReference type="EMBL" id="LT607409">
    <property type="protein sequence ID" value="SCE99205.1"/>
    <property type="molecule type" value="Genomic_DNA"/>
</dbReference>
<keyword evidence="3" id="KW-1185">Reference proteome</keyword>
<sequence length="315" mass="34658">MSVRAATAFTVPPSLWDTTDMIDALAARDIARVFRLVQRATRASQTHLGVATGLSQAQISEIISGTRRVSSIDVLTRICTGLAMPGHARMTLLLGEHPSQATPRPDGDGGNRTRVVSAQAGCADRGRSVDEDAREWCSDVTAIYLSRSEFTAKMPPHVLFDGATDIRAAGLSLNILCQQYADNQLLKLLAAGTHLRCLFLDPAGDAIKRQEREDDYPDGHLSALTELNIQNLAGRIRNRLPADAHERLAIRVYDETVRANVLLIDDRLCVVQHYLPQIRGVDSPTMVVERTAITPGLYTVFDGMFTSLWERSREL</sequence>
<dbReference type="RefSeq" id="WP_088988270.1">
    <property type="nucleotide sequence ID" value="NZ_LT607409.1"/>
</dbReference>
<name>A0A1C4WSK0_9ACTN</name>
<dbReference type="Pfam" id="PF13560">
    <property type="entry name" value="HTH_31"/>
    <property type="match status" value="1"/>
</dbReference>
<reference evidence="3" key="1">
    <citation type="submission" date="2016-06" db="EMBL/GenBank/DDBJ databases">
        <authorList>
            <person name="Varghese N."/>
            <person name="Submissions Spin"/>
        </authorList>
    </citation>
    <scope>NUCLEOTIDE SEQUENCE [LARGE SCALE GENOMIC DNA]</scope>
    <source>
        <strain evidence="3">DSM 45160</strain>
    </source>
</reference>
<evidence type="ECO:0000313" key="2">
    <source>
        <dbReference type="EMBL" id="SCE99205.1"/>
    </source>
</evidence>
<feature type="domain" description="DUF5919" evidence="1">
    <location>
        <begin position="167"/>
        <end position="314"/>
    </location>
</feature>
<accession>A0A1C4WSK0</accession>
<dbReference type="InterPro" id="IPR045697">
    <property type="entry name" value="DUF5919"/>
</dbReference>
<dbReference type="SUPFAM" id="SSF47413">
    <property type="entry name" value="lambda repressor-like DNA-binding domains"/>
    <property type="match status" value="1"/>
</dbReference>
<gene>
    <name evidence="2" type="ORF">GA0070612_2792</name>
</gene>
<dbReference type="InterPro" id="IPR010982">
    <property type="entry name" value="Lambda_DNA-bd_dom_sf"/>
</dbReference>
<dbReference type="AlphaFoldDB" id="A0A1C4WSK0"/>
<proteinExistence type="predicted"/>
<evidence type="ECO:0000259" key="1">
    <source>
        <dbReference type="Pfam" id="PF19319"/>
    </source>
</evidence>
<organism evidence="2 3">
    <name type="scientific">Micromonospora chokoriensis</name>
    <dbReference type="NCBI Taxonomy" id="356851"/>
    <lineage>
        <taxon>Bacteria</taxon>
        <taxon>Bacillati</taxon>
        <taxon>Actinomycetota</taxon>
        <taxon>Actinomycetes</taxon>
        <taxon>Micromonosporales</taxon>
        <taxon>Micromonosporaceae</taxon>
        <taxon>Micromonospora</taxon>
    </lineage>
</organism>
<evidence type="ECO:0000313" key="3">
    <source>
        <dbReference type="Proteomes" id="UP000198224"/>
    </source>
</evidence>
<protein>
    <recommendedName>
        <fullName evidence="1">DUF5919 domain-containing protein</fullName>
    </recommendedName>
</protein>
<dbReference type="InterPro" id="IPR001387">
    <property type="entry name" value="Cro/C1-type_HTH"/>
</dbReference>
<dbReference type="CDD" id="cd00093">
    <property type="entry name" value="HTH_XRE"/>
    <property type="match status" value="1"/>
</dbReference>
<dbReference type="Pfam" id="PF19319">
    <property type="entry name" value="DUF5919"/>
    <property type="match status" value="1"/>
</dbReference>
<dbReference type="GO" id="GO:0003677">
    <property type="term" value="F:DNA binding"/>
    <property type="evidence" value="ECO:0007669"/>
    <property type="project" value="InterPro"/>
</dbReference>
<dbReference type="Proteomes" id="UP000198224">
    <property type="component" value="Chromosome I"/>
</dbReference>